<feature type="domain" description="C-JID" evidence="3">
    <location>
        <begin position="238"/>
        <end position="377"/>
    </location>
</feature>
<dbReference type="Pfam" id="PF20160">
    <property type="entry name" value="C-JID"/>
    <property type="match status" value="1"/>
</dbReference>
<accession>A0A127AUU9</accession>
<name>A0A127AUU9_VERFO</name>
<proteinExistence type="evidence at transcript level"/>
<reference evidence="4" key="1">
    <citation type="journal article" date="2015" name="Int J Genomics">
        <title>Genome-Wide Identification and Characterization of the LRR-RLK Gene Family in Two Vernicia Species.</title>
        <authorList>
            <person name="Zhu H."/>
            <person name="Wang Y."/>
            <person name="Yin H."/>
            <person name="Gao M."/>
            <person name="Zhang Q."/>
            <person name="Chen Y."/>
        </authorList>
    </citation>
    <scope>NUCLEOTIDE SEQUENCE</scope>
</reference>
<dbReference type="SMART" id="SM00369">
    <property type="entry name" value="LRR_TYP"/>
    <property type="match status" value="3"/>
</dbReference>
<evidence type="ECO:0000256" key="2">
    <source>
        <dbReference type="ARBA" id="ARBA00022737"/>
    </source>
</evidence>
<dbReference type="PANTHER" id="PTHR48051">
    <property type="match status" value="1"/>
</dbReference>
<dbReference type="Pfam" id="PF00560">
    <property type="entry name" value="LRR_1"/>
    <property type="match status" value="1"/>
</dbReference>
<evidence type="ECO:0000256" key="1">
    <source>
        <dbReference type="ARBA" id="ARBA00022614"/>
    </source>
</evidence>
<sequence length="448" mass="50765">MSGCSKLEELPQDLGNLKSLVVFNLDGTAINTLPETIQNLKKLETLSLRECHLIFSPRNSPHVISLLPYSLKELDIGYCNILDGVIPRDLQGLSFLKELKLCGNHFTSLPASIGSLPKLDTLWLNDCRRLQSIPQLHSSLESLHANQCPTLESINLKNFRGDSELEVNGCPSLKEIDGFFNLEPLEVEIAEKLLRSNSLFTQELITNIHVRKIDNLTKTNKISPLQALSEKGIHSIFLPGSEIPTWFCHQSEGDIVSLCVPQLNPGFKIIGIATCAIYAWRGSDKSCYFTPCITISDKTKMFDWIYTPYISFFSSDVKQNMSWLGYWMFNNLEKGIDEIDTGWRFKDELEEGDEVEFSIDMGLGVHVKKCGIHLLYQPIDQVSQSDDLAIISNASSKHHRRFMHSRPWLLTIGDDQEIAPELQAAYPQNEEFSQWSKQRKAKLNQMDS</sequence>
<dbReference type="InterPro" id="IPR003591">
    <property type="entry name" value="Leu-rich_rpt_typical-subtyp"/>
</dbReference>
<organism evidence="4">
    <name type="scientific">Vernicia fordii</name>
    <name type="common">Tung</name>
    <name type="synonym">Aleurites fordii</name>
    <dbReference type="NCBI Taxonomy" id="73154"/>
    <lineage>
        <taxon>Eukaryota</taxon>
        <taxon>Viridiplantae</taxon>
        <taxon>Streptophyta</taxon>
        <taxon>Embryophyta</taxon>
        <taxon>Tracheophyta</taxon>
        <taxon>Spermatophyta</taxon>
        <taxon>Magnoliopsida</taxon>
        <taxon>eudicotyledons</taxon>
        <taxon>Gunneridae</taxon>
        <taxon>Pentapetalae</taxon>
        <taxon>rosids</taxon>
        <taxon>fabids</taxon>
        <taxon>Malpighiales</taxon>
        <taxon>Euphorbiaceae</taxon>
        <taxon>Crotonoideae</taxon>
        <taxon>Aleuritideae</taxon>
        <taxon>Vernicia</taxon>
    </lineage>
</organism>
<evidence type="ECO:0000259" key="3">
    <source>
        <dbReference type="Pfam" id="PF20160"/>
    </source>
</evidence>
<dbReference type="Gene3D" id="3.80.10.10">
    <property type="entry name" value="Ribonuclease Inhibitor"/>
    <property type="match status" value="1"/>
</dbReference>
<keyword evidence="1" id="KW-0433">Leucine-rich repeat</keyword>
<dbReference type="EMBL" id="KT805597">
    <property type="protein sequence ID" value="AMM42851.1"/>
    <property type="molecule type" value="mRNA"/>
</dbReference>
<keyword evidence="2" id="KW-0677">Repeat</keyword>
<dbReference type="InterPro" id="IPR050216">
    <property type="entry name" value="LRR_domain-containing"/>
</dbReference>
<evidence type="ECO:0000313" key="4">
    <source>
        <dbReference type="EMBL" id="AMM42851.1"/>
    </source>
</evidence>
<dbReference type="InterPro" id="IPR045344">
    <property type="entry name" value="C-JID"/>
</dbReference>
<dbReference type="InterPro" id="IPR032675">
    <property type="entry name" value="LRR_dom_sf"/>
</dbReference>
<dbReference type="PANTHER" id="PTHR48051:SF1">
    <property type="entry name" value="RAS SUPPRESSOR PROTEIN 1"/>
    <property type="match status" value="1"/>
</dbReference>
<dbReference type="InterPro" id="IPR001611">
    <property type="entry name" value="Leu-rich_rpt"/>
</dbReference>
<protein>
    <submittedName>
        <fullName evidence="4">LRR-RLK</fullName>
    </submittedName>
</protein>
<dbReference type="GO" id="GO:0005737">
    <property type="term" value="C:cytoplasm"/>
    <property type="evidence" value="ECO:0007669"/>
    <property type="project" value="TreeGrafter"/>
</dbReference>
<dbReference type="SUPFAM" id="SSF52047">
    <property type="entry name" value="RNI-like"/>
    <property type="match status" value="1"/>
</dbReference>
<dbReference type="AlphaFoldDB" id="A0A127AUU9"/>